<comment type="caution">
    <text evidence="1">The sequence shown here is derived from an EMBL/GenBank/DDBJ whole genome shotgun (WGS) entry which is preliminary data.</text>
</comment>
<protein>
    <submittedName>
        <fullName evidence="1">Histidine kinase</fullName>
    </submittedName>
</protein>
<dbReference type="InterPro" id="IPR029063">
    <property type="entry name" value="SAM-dependent_MTases_sf"/>
</dbReference>
<keyword evidence="1" id="KW-0808">Transferase</keyword>
<dbReference type="EMBL" id="JMIU01000001">
    <property type="protein sequence ID" value="KDN96277.1"/>
    <property type="molecule type" value="Genomic_DNA"/>
</dbReference>
<reference evidence="1 2" key="1">
    <citation type="submission" date="2014-04" db="EMBL/GenBank/DDBJ databases">
        <title>Draft genome sequence of Hydrogenovibrio marinus MH-110, a model organism for aerobic H2 metabolism.</title>
        <authorList>
            <person name="Cha H.J."/>
            <person name="Jo B.H."/>
            <person name="Hwang B.H."/>
        </authorList>
    </citation>
    <scope>NUCLEOTIDE SEQUENCE [LARGE SCALE GENOMIC DNA]</scope>
    <source>
        <strain evidence="1 2">MH-110</strain>
    </source>
</reference>
<dbReference type="RefSeq" id="WP_029912117.1">
    <property type="nucleotide sequence ID" value="NZ_AP020335.1"/>
</dbReference>
<proteinExistence type="predicted"/>
<sequence length="218" mass="24708">MSGFRIRYQTIEFDVFDIHIRSLKDNQQFYDPFGEAEGMGISSAQWPIFGVLWPSSIVLANEMEHFDIKGKRILEVGCGLGLSSLLLNARHADITATDIHPQAGKFLVENARLNQEKEIPFLTTNWNDEHSGLGYFDLIIGSDLLYETNHIELLSQFIDRHANPTAEVILVDPGRGNHAKFSKEMVAKGFSHSQQKLDEQQQASLDTEFKGVILNYQR</sequence>
<keyword evidence="2" id="KW-1185">Reference proteome</keyword>
<dbReference type="AlphaFoldDB" id="A0A066ZS24"/>
<dbReference type="GO" id="GO:0016301">
    <property type="term" value="F:kinase activity"/>
    <property type="evidence" value="ECO:0007669"/>
    <property type="project" value="UniProtKB-KW"/>
</dbReference>
<dbReference type="Pfam" id="PF10294">
    <property type="entry name" value="Methyltransf_16"/>
    <property type="match status" value="1"/>
</dbReference>
<dbReference type="SUPFAM" id="SSF53335">
    <property type="entry name" value="S-adenosyl-L-methionine-dependent methyltransferases"/>
    <property type="match status" value="1"/>
</dbReference>
<name>A0A066ZS24_HYDMR</name>
<organism evidence="1 2">
    <name type="scientific">Hydrogenovibrio marinus</name>
    <dbReference type="NCBI Taxonomy" id="28885"/>
    <lineage>
        <taxon>Bacteria</taxon>
        <taxon>Pseudomonadati</taxon>
        <taxon>Pseudomonadota</taxon>
        <taxon>Gammaproteobacteria</taxon>
        <taxon>Thiotrichales</taxon>
        <taxon>Piscirickettsiaceae</taxon>
        <taxon>Hydrogenovibrio</taxon>
    </lineage>
</organism>
<accession>A0A066ZS24</accession>
<dbReference type="Gene3D" id="3.40.50.150">
    <property type="entry name" value="Vaccinia Virus protein VP39"/>
    <property type="match status" value="1"/>
</dbReference>
<gene>
    <name evidence="1" type="ORF">EI16_08345</name>
</gene>
<dbReference type="PANTHER" id="PTHR14614">
    <property type="entry name" value="HEPATOCELLULAR CARCINOMA-ASSOCIATED ANTIGEN"/>
    <property type="match status" value="1"/>
</dbReference>
<keyword evidence="1" id="KW-0418">Kinase</keyword>
<evidence type="ECO:0000313" key="2">
    <source>
        <dbReference type="Proteomes" id="UP000027341"/>
    </source>
</evidence>
<evidence type="ECO:0000313" key="1">
    <source>
        <dbReference type="EMBL" id="KDN96277.1"/>
    </source>
</evidence>
<dbReference type="Proteomes" id="UP000027341">
    <property type="component" value="Unassembled WGS sequence"/>
</dbReference>
<dbReference type="InterPro" id="IPR019410">
    <property type="entry name" value="Methyltransf_16"/>
</dbReference>